<evidence type="ECO:0000256" key="1">
    <source>
        <dbReference type="ARBA" id="ARBA00004651"/>
    </source>
</evidence>
<name>A0A1R4HIB5_9GAMM</name>
<dbReference type="PANTHER" id="PTHR32309">
    <property type="entry name" value="TYROSINE-PROTEIN KINASE"/>
    <property type="match status" value="1"/>
</dbReference>
<dbReference type="GO" id="GO:0005886">
    <property type="term" value="C:plasma membrane"/>
    <property type="evidence" value="ECO:0007669"/>
    <property type="project" value="UniProtKB-SubCell"/>
</dbReference>
<gene>
    <name evidence="9" type="ORF">CRENPOLYSF1_770052</name>
</gene>
<feature type="domain" description="Polysaccharide chain length determinant N-terminal" evidence="8">
    <location>
        <begin position="28"/>
        <end position="79"/>
    </location>
</feature>
<reference evidence="10" key="1">
    <citation type="submission" date="2017-02" db="EMBL/GenBank/DDBJ databases">
        <authorList>
            <person name="Daims H."/>
        </authorList>
    </citation>
    <scope>NUCLEOTIDE SEQUENCE [LARGE SCALE GENOMIC DNA]</scope>
</reference>
<keyword evidence="2" id="KW-1003">Cell membrane</keyword>
<comment type="subcellular location">
    <subcellularLocation>
        <location evidence="1">Cell membrane</location>
        <topology evidence="1">Multi-pass membrane protein</topology>
    </subcellularLocation>
</comment>
<dbReference type="RefSeq" id="WP_087144916.1">
    <property type="nucleotide sequence ID" value="NZ_FUKI01000156.1"/>
</dbReference>
<dbReference type="OrthoDB" id="5781423at2"/>
<feature type="transmembrane region" description="Helical" evidence="7">
    <location>
        <begin position="321"/>
        <end position="344"/>
    </location>
</feature>
<dbReference type="InterPro" id="IPR003856">
    <property type="entry name" value="LPS_length_determ_N"/>
</dbReference>
<dbReference type="AlphaFoldDB" id="A0A1R4HIB5"/>
<evidence type="ECO:0000256" key="5">
    <source>
        <dbReference type="ARBA" id="ARBA00023136"/>
    </source>
</evidence>
<proteinExistence type="predicted"/>
<dbReference type="InterPro" id="IPR050445">
    <property type="entry name" value="Bact_polysacc_biosynth/exp"/>
</dbReference>
<evidence type="ECO:0000313" key="10">
    <source>
        <dbReference type="Proteomes" id="UP000195667"/>
    </source>
</evidence>
<keyword evidence="5 7" id="KW-0472">Membrane</keyword>
<feature type="transmembrane region" description="Helical" evidence="7">
    <location>
        <begin position="43"/>
        <end position="61"/>
    </location>
</feature>
<feature type="coiled-coil region" evidence="6">
    <location>
        <begin position="197"/>
        <end position="302"/>
    </location>
</feature>
<evidence type="ECO:0000256" key="2">
    <source>
        <dbReference type="ARBA" id="ARBA00022475"/>
    </source>
</evidence>
<keyword evidence="10" id="KW-1185">Reference proteome</keyword>
<dbReference type="Proteomes" id="UP000195667">
    <property type="component" value="Unassembled WGS sequence"/>
</dbReference>
<sequence length="357" mass="39835">MNNDNKQEANPNASLHYIYPSRAQQKTVNFDDVVRILWARKKIIFITALIVAMVGFLFALTRSATYSFSTTVQIGTVSSGGKNELIESTDTALNKILSAYIPFVLAHFYEKQPEDGGRYKLNVSVPKKSDILIVDANGSIDQEKIYKELIDNVVKKLISDHSRIINLKIKNFQVTIAHAENVFASSKDNATLIAANIARLEKTAELLRSQIAEKKRILADAVKNRDHVNSNSATGAMSVLLIDSEIQRYQQLIDTLERNLLIDLNQQRNELEKSASDNLRDQRDLQNNIDQFKNELANMSNTKAIVPVMRSSDPVGISKKMILLITVVLAGLAGVFAALVAEFLHNIILNQKDVSVK</sequence>
<evidence type="ECO:0000256" key="3">
    <source>
        <dbReference type="ARBA" id="ARBA00022692"/>
    </source>
</evidence>
<evidence type="ECO:0000256" key="6">
    <source>
        <dbReference type="SAM" id="Coils"/>
    </source>
</evidence>
<dbReference type="EMBL" id="FUKI01000156">
    <property type="protein sequence ID" value="SJM95741.1"/>
    <property type="molecule type" value="Genomic_DNA"/>
</dbReference>
<dbReference type="Pfam" id="PF02706">
    <property type="entry name" value="Wzz"/>
    <property type="match status" value="1"/>
</dbReference>
<evidence type="ECO:0000259" key="8">
    <source>
        <dbReference type="Pfam" id="PF02706"/>
    </source>
</evidence>
<protein>
    <recommendedName>
        <fullName evidence="8">Polysaccharide chain length determinant N-terminal domain-containing protein</fullName>
    </recommendedName>
</protein>
<evidence type="ECO:0000256" key="4">
    <source>
        <dbReference type="ARBA" id="ARBA00022989"/>
    </source>
</evidence>
<accession>A0A1R4HIB5</accession>
<organism evidence="9 10">
    <name type="scientific">Crenothrix polyspora</name>
    <dbReference type="NCBI Taxonomy" id="360316"/>
    <lineage>
        <taxon>Bacteria</taxon>
        <taxon>Pseudomonadati</taxon>
        <taxon>Pseudomonadota</taxon>
        <taxon>Gammaproteobacteria</taxon>
        <taxon>Methylococcales</taxon>
        <taxon>Crenotrichaceae</taxon>
        <taxon>Crenothrix</taxon>
    </lineage>
</organism>
<evidence type="ECO:0000313" key="9">
    <source>
        <dbReference type="EMBL" id="SJM95741.1"/>
    </source>
</evidence>
<evidence type="ECO:0000256" key="7">
    <source>
        <dbReference type="SAM" id="Phobius"/>
    </source>
</evidence>
<dbReference type="PANTHER" id="PTHR32309:SF31">
    <property type="entry name" value="CAPSULAR EXOPOLYSACCHARIDE FAMILY"/>
    <property type="match status" value="1"/>
</dbReference>
<keyword evidence="3 7" id="KW-0812">Transmembrane</keyword>
<keyword evidence="6" id="KW-0175">Coiled coil</keyword>
<keyword evidence="4 7" id="KW-1133">Transmembrane helix</keyword>